<name>A0A9E2BIJ0_PSYF1</name>
<protein>
    <submittedName>
        <fullName evidence="1">Uncharacterized protein</fullName>
    </submittedName>
</protein>
<dbReference type="Proteomes" id="UP000811545">
    <property type="component" value="Unassembled WGS sequence"/>
</dbReference>
<reference evidence="1 2" key="1">
    <citation type="journal article" date="2021" name="bioRxiv">
        <title>Unique metabolic strategies in Hadean analogues reveal hints for primordial physiology.</title>
        <authorList>
            <person name="Nobu M.K."/>
            <person name="Nakai R."/>
            <person name="Tamazawa S."/>
            <person name="Mori H."/>
            <person name="Toyoda A."/>
            <person name="Ijiri A."/>
            <person name="Suzuki S."/>
            <person name="Kurokawa K."/>
            <person name="Kamagata Y."/>
            <person name="Tamaki H."/>
        </authorList>
    </citation>
    <scope>NUCLEOTIDE SEQUENCE [LARGE SCALE GENOMIC DNA]</scope>
    <source>
        <strain evidence="1">BS525</strain>
    </source>
</reference>
<dbReference type="AlphaFoldDB" id="A0A9E2BIJ0"/>
<gene>
    <name evidence="1" type="ORF">DDT42_02118</name>
</gene>
<dbReference type="EMBL" id="QLTW01000400">
    <property type="protein sequence ID" value="MBT9146236.1"/>
    <property type="molecule type" value="Genomic_DNA"/>
</dbReference>
<organism evidence="1 2">
    <name type="scientific">Psychracetigena formicireducens</name>
    <dbReference type="NCBI Taxonomy" id="2986056"/>
    <lineage>
        <taxon>Bacteria</taxon>
        <taxon>Bacillati</taxon>
        <taxon>Candidatus Lithacetigenota</taxon>
        <taxon>Candidatus Psychracetigena</taxon>
    </lineage>
</organism>
<evidence type="ECO:0000313" key="1">
    <source>
        <dbReference type="EMBL" id="MBT9146236.1"/>
    </source>
</evidence>
<comment type="caution">
    <text evidence="1">The sequence shown here is derived from an EMBL/GenBank/DDBJ whole genome shotgun (WGS) entry which is preliminary data.</text>
</comment>
<proteinExistence type="predicted"/>
<accession>A0A9E2BIJ0</accession>
<evidence type="ECO:0000313" key="2">
    <source>
        <dbReference type="Proteomes" id="UP000811545"/>
    </source>
</evidence>
<sequence>MVSCGVVPDSKFYEWVKSDHGAVAFYRDWKKGEFQRINKNFLTKRIEYHFGELIYKGQIEILLWEDKEKLIRDRRVYLEHSYACAPRDHSQMKKIDIPLVPYMVDGTKRGEIVFELYLTERARRRDRWSLPFLMYKGRPVGDSNISEIEEFGESHVWSSNSLTGFIRCDFCQINELRLALKPGPEREFLYEELDEIEPILEKEIKAHHKGLIEIKMQQEINELVSKLQNFLKLKNIFHFKIAKQIGSLSTDEKLDKTHISEGVGQESNTVYSSKTGDEKAEIIDGSVTVNKNGKVVPNQNGNQFGIPHIGGGGGIGGNVVNRSKTDDTADLPGYQYDDEGNKKSLLEFAQATNGNLKKTKKRARRRKPRGFGITFQYDEFEDALSWFDTLNSTVIVNSASERYKKRDVEDEPPTKEMLAYWAELYMWEICKLAKQTKEKEDSTQIDATDLFLNTKFEFFEESG</sequence>